<name>A0A9E7JXC1_9LILI</name>
<dbReference type="Proteomes" id="UP001055439">
    <property type="component" value="Chromosome 4"/>
</dbReference>
<gene>
    <name evidence="1" type="ORF">MUK42_29601</name>
</gene>
<evidence type="ECO:0000313" key="1">
    <source>
        <dbReference type="EMBL" id="URD95761.1"/>
    </source>
</evidence>
<organism evidence="1 2">
    <name type="scientific">Musa troglodytarum</name>
    <name type="common">fe'i banana</name>
    <dbReference type="NCBI Taxonomy" id="320322"/>
    <lineage>
        <taxon>Eukaryota</taxon>
        <taxon>Viridiplantae</taxon>
        <taxon>Streptophyta</taxon>
        <taxon>Embryophyta</taxon>
        <taxon>Tracheophyta</taxon>
        <taxon>Spermatophyta</taxon>
        <taxon>Magnoliopsida</taxon>
        <taxon>Liliopsida</taxon>
        <taxon>Zingiberales</taxon>
        <taxon>Musaceae</taxon>
        <taxon>Musa</taxon>
    </lineage>
</organism>
<keyword evidence="2" id="KW-1185">Reference proteome</keyword>
<dbReference type="AlphaFoldDB" id="A0A9E7JXC1"/>
<dbReference type="EMBL" id="CP097506">
    <property type="protein sequence ID" value="URD95761.1"/>
    <property type="molecule type" value="Genomic_DNA"/>
</dbReference>
<dbReference type="OrthoDB" id="28112at2759"/>
<accession>A0A9E7JXC1</accession>
<protein>
    <submittedName>
        <fullName evidence="1">Uncharacterized protein</fullName>
    </submittedName>
</protein>
<proteinExistence type="predicted"/>
<sequence length="180" mass="20490">MRSTTSRGAVSSPAARTPRSSAAAVTWISASSALSPLMQDIIAYIRSERRVYGLRNLRKRPILGEVIKKEQAQEKGEGIGKRNKMKWPKHISEIDLGWLLDGHVRYKADVELWFEYIDHRRKEKGHGRMKQVRASELGDTVFWRAPKLEWQINNMALFGDLMPGRRGGHSLELGSHPSMN</sequence>
<reference evidence="1" key="1">
    <citation type="submission" date="2022-05" db="EMBL/GenBank/DDBJ databases">
        <title>The Musa troglodytarum L. genome provides insights into the mechanism of non-climacteric behaviour and enrichment of carotenoids.</title>
        <authorList>
            <person name="Wang J."/>
        </authorList>
    </citation>
    <scope>NUCLEOTIDE SEQUENCE</scope>
    <source>
        <tissue evidence="1">Leaf</tissue>
    </source>
</reference>
<evidence type="ECO:0000313" key="2">
    <source>
        <dbReference type="Proteomes" id="UP001055439"/>
    </source>
</evidence>